<protein>
    <submittedName>
        <fullName evidence="2">Uncharacterized protein</fullName>
    </submittedName>
</protein>
<dbReference type="RefSeq" id="WP_257634114.1">
    <property type="nucleotide sequence ID" value="NZ_JANIIC010000046.1"/>
</dbReference>
<accession>A0A9X2M1K4</accession>
<dbReference type="Proteomes" id="UP001142400">
    <property type="component" value="Unassembled WGS sequence"/>
</dbReference>
<comment type="caution">
    <text evidence="2">The sequence shown here is derived from an EMBL/GenBank/DDBJ whole genome shotgun (WGS) entry which is preliminary data.</text>
</comment>
<evidence type="ECO:0000313" key="2">
    <source>
        <dbReference type="EMBL" id="MCQ8833617.1"/>
    </source>
</evidence>
<gene>
    <name evidence="2" type="ORF">NQU54_32325</name>
</gene>
<reference evidence="2" key="1">
    <citation type="submission" date="2022-06" db="EMBL/GenBank/DDBJ databases">
        <title>WGS of actinobacteria.</title>
        <authorList>
            <person name="Thawai C."/>
        </authorList>
    </citation>
    <scope>NUCLEOTIDE SEQUENCE</scope>
    <source>
        <strain evidence="2">DSM 42010</strain>
    </source>
</reference>
<organism evidence="2 3">
    <name type="scientific">Streptomyces malaysiensis subsp. samsunensis</name>
    <dbReference type="NCBI Taxonomy" id="459658"/>
    <lineage>
        <taxon>Bacteria</taxon>
        <taxon>Bacillati</taxon>
        <taxon>Actinomycetota</taxon>
        <taxon>Actinomycetes</taxon>
        <taxon>Kitasatosporales</taxon>
        <taxon>Streptomycetaceae</taxon>
        <taxon>Streptomyces</taxon>
        <taxon>Streptomyces violaceusniger group</taxon>
    </lineage>
</organism>
<keyword evidence="3" id="KW-1185">Reference proteome</keyword>
<dbReference type="EMBL" id="JANIIC010000046">
    <property type="protein sequence ID" value="MCQ8833617.1"/>
    <property type="molecule type" value="Genomic_DNA"/>
</dbReference>
<dbReference type="AlphaFoldDB" id="A0A9X2M1K4"/>
<feature type="region of interest" description="Disordered" evidence="1">
    <location>
        <begin position="1"/>
        <end position="24"/>
    </location>
</feature>
<name>A0A9X2M1K4_STRMQ</name>
<evidence type="ECO:0000256" key="1">
    <source>
        <dbReference type="SAM" id="MobiDB-lite"/>
    </source>
</evidence>
<proteinExistence type="predicted"/>
<sequence>MEADPHTCLYERGPAGVAPTPSGASLEKEARALLDRAEDMRARVAAATGPGRLTIGTMADGSVLGDHALVGAFRSRRGPFPHDTRRVSRHPKRSWTASAADWCTFLHAGGARLTRSSFFGNGVE</sequence>
<evidence type="ECO:0000313" key="3">
    <source>
        <dbReference type="Proteomes" id="UP001142400"/>
    </source>
</evidence>